<accession>A0AAW2SM19</accession>
<dbReference type="InterPro" id="IPR036388">
    <property type="entry name" value="WH-like_DNA-bd_sf"/>
</dbReference>
<reference evidence="5" key="2">
    <citation type="journal article" date="2024" name="Plant">
        <title>Genomic evolution and insights into agronomic trait innovations of Sesamum species.</title>
        <authorList>
            <person name="Miao H."/>
            <person name="Wang L."/>
            <person name="Qu L."/>
            <person name="Liu H."/>
            <person name="Sun Y."/>
            <person name="Le M."/>
            <person name="Wang Q."/>
            <person name="Wei S."/>
            <person name="Zheng Y."/>
            <person name="Lin W."/>
            <person name="Duan Y."/>
            <person name="Cao H."/>
            <person name="Xiong S."/>
            <person name="Wang X."/>
            <person name="Wei L."/>
            <person name="Li C."/>
            <person name="Ma Q."/>
            <person name="Ju M."/>
            <person name="Zhao R."/>
            <person name="Li G."/>
            <person name="Mu C."/>
            <person name="Tian Q."/>
            <person name="Mei H."/>
            <person name="Zhang T."/>
            <person name="Gao T."/>
            <person name="Zhang H."/>
        </authorList>
    </citation>
    <scope>NUCLEOTIDE SEQUENCE</scope>
    <source>
        <strain evidence="5">G02</strain>
    </source>
</reference>
<protein>
    <submittedName>
        <fullName evidence="5">Disease resistance RPP13-like protein 2</fullName>
    </submittedName>
</protein>
<dbReference type="Gene3D" id="3.80.10.10">
    <property type="entry name" value="Ribonuclease Inhibitor"/>
    <property type="match status" value="1"/>
</dbReference>
<reference evidence="5" key="1">
    <citation type="submission" date="2020-06" db="EMBL/GenBank/DDBJ databases">
        <authorList>
            <person name="Li T."/>
            <person name="Hu X."/>
            <person name="Zhang T."/>
            <person name="Song X."/>
            <person name="Zhang H."/>
            <person name="Dai N."/>
            <person name="Sheng W."/>
            <person name="Hou X."/>
            <person name="Wei L."/>
        </authorList>
    </citation>
    <scope>NUCLEOTIDE SEQUENCE</scope>
    <source>
        <strain evidence="5">G02</strain>
        <tissue evidence="5">Leaf</tissue>
    </source>
</reference>
<keyword evidence="3" id="KW-0611">Plant defense</keyword>
<dbReference type="SUPFAM" id="SSF52058">
    <property type="entry name" value="L domain-like"/>
    <property type="match status" value="1"/>
</dbReference>
<dbReference type="GO" id="GO:0098542">
    <property type="term" value="P:defense response to other organism"/>
    <property type="evidence" value="ECO:0007669"/>
    <property type="project" value="TreeGrafter"/>
</dbReference>
<dbReference type="InterPro" id="IPR044974">
    <property type="entry name" value="Disease_R_plants"/>
</dbReference>
<evidence type="ECO:0000313" key="5">
    <source>
        <dbReference type="EMBL" id="KAL0392681.1"/>
    </source>
</evidence>
<organism evidence="5">
    <name type="scientific">Sesamum radiatum</name>
    <name type="common">Black benniseed</name>
    <dbReference type="NCBI Taxonomy" id="300843"/>
    <lineage>
        <taxon>Eukaryota</taxon>
        <taxon>Viridiplantae</taxon>
        <taxon>Streptophyta</taxon>
        <taxon>Embryophyta</taxon>
        <taxon>Tracheophyta</taxon>
        <taxon>Spermatophyta</taxon>
        <taxon>Magnoliopsida</taxon>
        <taxon>eudicotyledons</taxon>
        <taxon>Gunneridae</taxon>
        <taxon>Pentapetalae</taxon>
        <taxon>asterids</taxon>
        <taxon>lamiids</taxon>
        <taxon>Lamiales</taxon>
        <taxon>Pedaliaceae</taxon>
        <taxon>Sesamum</taxon>
    </lineage>
</organism>
<dbReference type="PANTHER" id="PTHR23155:SF1205">
    <property type="entry name" value="DISEASE RESISTANCE PROTEIN RPM1"/>
    <property type="match status" value="1"/>
</dbReference>
<dbReference type="PANTHER" id="PTHR23155">
    <property type="entry name" value="DISEASE RESISTANCE PROTEIN RP"/>
    <property type="match status" value="1"/>
</dbReference>
<comment type="caution">
    <text evidence="5">The sequence shown here is derived from an EMBL/GenBank/DDBJ whole genome shotgun (WGS) entry which is preliminary data.</text>
</comment>
<dbReference type="InterPro" id="IPR055414">
    <property type="entry name" value="LRR_R13L4/SHOC2-like"/>
</dbReference>
<dbReference type="InterPro" id="IPR032675">
    <property type="entry name" value="LRR_dom_sf"/>
</dbReference>
<feature type="domain" description="Disease resistance R13L4/SHOC-2-like LRR" evidence="4">
    <location>
        <begin position="212"/>
        <end position="441"/>
    </location>
</feature>
<evidence type="ECO:0000256" key="2">
    <source>
        <dbReference type="ARBA" id="ARBA00022737"/>
    </source>
</evidence>
<name>A0AAW2SM19_SESRA</name>
<evidence type="ECO:0000256" key="3">
    <source>
        <dbReference type="ARBA" id="ARBA00022821"/>
    </source>
</evidence>
<evidence type="ECO:0000256" key="1">
    <source>
        <dbReference type="ARBA" id="ARBA00008894"/>
    </source>
</evidence>
<proteinExistence type="inferred from homology"/>
<evidence type="ECO:0000259" key="4">
    <source>
        <dbReference type="Pfam" id="PF23598"/>
    </source>
</evidence>
<dbReference type="InterPro" id="IPR027417">
    <property type="entry name" value="P-loop_NTPase"/>
</dbReference>
<dbReference type="AlphaFoldDB" id="A0AAW2SM19"/>
<keyword evidence="2" id="KW-0677">Repeat</keyword>
<dbReference type="SUPFAM" id="SSF52540">
    <property type="entry name" value="P-loop containing nucleoside triphosphate hydrolases"/>
    <property type="match status" value="1"/>
</dbReference>
<dbReference type="Pfam" id="PF23598">
    <property type="entry name" value="LRR_14"/>
    <property type="match status" value="1"/>
</dbReference>
<dbReference type="Gene3D" id="1.10.10.10">
    <property type="entry name" value="Winged helix-like DNA-binding domain superfamily/Winged helix DNA-binding domain"/>
    <property type="match status" value="1"/>
</dbReference>
<sequence>MLLVSAPELQILGKTISELSGGSPLIASILGHSLKTVDVAARDQLLHELDYYLTTSQISKGETQVLEISYQRLSHELKQCLLYMGQFPEGQDIQVDKLCMLLAAEDLLLPVDSGRRKTTLMKSVRNTLEKLALKRLVEVQEDNVLMTRMYKSCRLHDQIRELCISKGLDEEFFKIVDFKSEKELGPSTRRLAIYLSKYGDGDAIRFRSHDTQTLDLRVNDCNMAIPNVLYNMKRLRHLYFPIMYQSDTGNKLKLLGLDRLEILVNFDTGACNVDDIFHLGSLQVLAAISDGNPKDLEAIIKCLDKKSADLHHSSLNIRNFDCYTKERVAIFTKVLECKSLHSLHIEGPIGHLPKNVAISRTFTEMVFDGSELEDDTMIVLGKLENLRSLILSNNAYVGYEMAFAASTFPNLRVLKLLNLEYLENLTFENGALPKLSTLVIDKCGELQKVSMPKELHDMLQRAKESNGDDVYLVEPFPTIRTN</sequence>
<gene>
    <name evidence="5" type="ORF">Sradi_2490900</name>
</gene>
<dbReference type="EMBL" id="JACGWJ010000010">
    <property type="protein sequence ID" value="KAL0392681.1"/>
    <property type="molecule type" value="Genomic_DNA"/>
</dbReference>
<comment type="similarity">
    <text evidence="1">Belongs to the disease resistance NB-LRR family.</text>
</comment>